<dbReference type="PANTHER" id="PTHR35722">
    <property type="entry name" value="MAL D 1-ASSOCIATED PROTEIN"/>
    <property type="match status" value="1"/>
</dbReference>
<evidence type="ECO:0000256" key="1">
    <source>
        <dbReference type="SAM" id="MobiDB-lite"/>
    </source>
</evidence>
<feature type="non-terminal residue" evidence="2">
    <location>
        <position position="1"/>
    </location>
</feature>
<dbReference type="InterPro" id="IPR053346">
    <property type="entry name" value="Fra_a_1-associated"/>
</dbReference>
<evidence type="ECO:0000313" key="3">
    <source>
        <dbReference type="Proteomes" id="UP000257109"/>
    </source>
</evidence>
<sequence length="229" mass="26066">MKIIKRGEGEGETQRLKRKYWCASCKQRNTSNGKEMLVRKLLNTKMGWVWNDDNSDDAGRDFSSEKCSTTKVVKSQCRTEEVQSGKFVRKCEKTEELLRNCVGRPVEVLQSNKEYTEEDITNEVLKGRSIPFSSSDGGVFNFPGLRNDIEVMERNLFGGLSRFFDAAEEMKNGFFDVFGKSPSIFDAESSAPSMRRGIPVEEYRRPETYPKSKEKESGDTDFTAVAKDV</sequence>
<proteinExistence type="predicted"/>
<dbReference type="OrthoDB" id="1914474at2759"/>
<dbReference type="PANTHER" id="PTHR35722:SF1">
    <property type="entry name" value="MAL D 1-ASSOCIATED PROTEIN"/>
    <property type="match status" value="1"/>
</dbReference>
<accession>A0A371F603</accession>
<organism evidence="2 3">
    <name type="scientific">Mucuna pruriens</name>
    <name type="common">Velvet bean</name>
    <name type="synonym">Dolichos pruriens</name>
    <dbReference type="NCBI Taxonomy" id="157652"/>
    <lineage>
        <taxon>Eukaryota</taxon>
        <taxon>Viridiplantae</taxon>
        <taxon>Streptophyta</taxon>
        <taxon>Embryophyta</taxon>
        <taxon>Tracheophyta</taxon>
        <taxon>Spermatophyta</taxon>
        <taxon>Magnoliopsida</taxon>
        <taxon>eudicotyledons</taxon>
        <taxon>Gunneridae</taxon>
        <taxon>Pentapetalae</taxon>
        <taxon>rosids</taxon>
        <taxon>fabids</taxon>
        <taxon>Fabales</taxon>
        <taxon>Fabaceae</taxon>
        <taxon>Papilionoideae</taxon>
        <taxon>50 kb inversion clade</taxon>
        <taxon>NPAAA clade</taxon>
        <taxon>indigoferoid/millettioid clade</taxon>
        <taxon>Phaseoleae</taxon>
        <taxon>Mucuna</taxon>
    </lineage>
</organism>
<name>A0A371F603_MUCPR</name>
<comment type="caution">
    <text evidence="2">The sequence shown here is derived from an EMBL/GenBank/DDBJ whole genome shotgun (WGS) entry which is preliminary data.</text>
</comment>
<dbReference type="STRING" id="157652.A0A371F603"/>
<dbReference type="Proteomes" id="UP000257109">
    <property type="component" value="Unassembled WGS sequence"/>
</dbReference>
<evidence type="ECO:0000313" key="2">
    <source>
        <dbReference type="EMBL" id="RDX73746.1"/>
    </source>
</evidence>
<reference evidence="2" key="1">
    <citation type="submission" date="2018-05" db="EMBL/GenBank/DDBJ databases">
        <title>Draft genome of Mucuna pruriens seed.</title>
        <authorList>
            <person name="Nnadi N.E."/>
            <person name="Vos R."/>
            <person name="Hasami M.H."/>
            <person name="Devisetty U.K."/>
            <person name="Aguiy J.C."/>
        </authorList>
    </citation>
    <scope>NUCLEOTIDE SEQUENCE [LARGE SCALE GENOMIC DNA]</scope>
    <source>
        <strain evidence="2">JCA_2017</strain>
    </source>
</reference>
<keyword evidence="3" id="KW-1185">Reference proteome</keyword>
<feature type="compositionally biased region" description="Basic and acidic residues" evidence="1">
    <location>
        <begin position="198"/>
        <end position="218"/>
    </location>
</feature>
<gene>
    <name evidence="2" type="ORF">CR513_46597</name>
</gene>
<dbReference type="AlphaFoldDB" id="A0A371F603"/>
<dbReference type="EMBL" id="QJKJ01010424">
    <property type="protein sequence ID" value="RDX73746.1"/>
    <property type="molecule type" value="Genomic_DNA"/>
</dbReference>
<evidence type="ECO:0008006" key="4">
    <source>
        <dbReference type="Google" id="ProtNLM"/>
    </source>
</evidence>
<feature type="region of interest" description="Disordered" evidence="1">
    <location>
        <begin position="188"/>
        <end position="229"/>
    </location>
</feature>
<protein>
    <recommendedName>
        <fullName evidence="4">Mal d 1-associated protein</fullName>
    </recommendedName>
</protein>